<dbReference type="SUPFAM" id="SSF52374">
    <property type="entry name" value="Nucleotidylyl transferase"/>
    <property type="match status" value="1"/>
</dbReference>
<dbReference type="SUPFAM" id="SSF50677">
    <property type="entry name" value="ValRS/IleRS/LeuRS editing domain"/>
    <property type="match status" value="1"/>
</dbReference>
<dbReference type="InterPro" id="IPR023585">
    <property type="entry name" value="Ile-tRNA-ligase_type1"/>
</dbReference>
<evidence type="ECO:0000256" key="4">
    <source>
        <dbReference type="ARBA" id="ARBA00022741"/>
    </source>
</evidence>
<dbReference type="GO" id="GO:0004822">
    <property type="term" value="F:isoleucine-tRNA ligase activity"/>
    <property type="evidence" value="ECO:0007669"/>
    <property type="project" value="UniProtKB-EC"/>
</dbReference>
<keyword evidence="6 10" id="KW-0648">Protein biosynthesis</keyword>
<dbReference type="SUPFAM" id="SSF47323">
    <property type="entry name" value="Anticodon-binding domain of a subclass of class I aminoacyl-tRNA synthetases"/>
    <property type="match status" value="1"/>
</dbReference>
<dbReference type="InterPro" id="IPR001412">
    <property type="entry name" value="aa-tRNA-synth_I_CS"/>
</dbReference>
<comment type="domain">
    <text evidence="10">IleRS has two distinct active sites: one for aminoacylation and one for editing. The misactivated valine is translocated from the active site to the editing site, which sterically excludes the correctly activated isoleucine. The single editing site contains two valyl binding pockets, one specific for each substrate (Val-AMP or Val-tRNA(Ile)).</text>
</comment>
<keyword evidence="4 10" id="KW-0547">Nucleotide-binding</keyword>
<evidence type="ECO:0000256" key="7">
    <source>
        <dbReference type="ARBA" id="ARBA00023146"/>
    </source>
</evidence>
<evidence type="ECO:0000256" key="11">
    <source>
        <dbReference type="SAM" id="MobiDB-lite"/>
    </source>
</evidence>
<evidence type="ECO:0000256" key="2">
    <source>
        <dbReference type="ARBA" id="ARBA00022490"/>
    </source>
</evidence>
<dbReference type="InterPro" id="IPR033708">
    <property type="entry name" value="Anticodon_Ile_BEm"/>
</dbReference>
<dbReference type="EC" id="6.1.1.5" evidence="10"/>
<feature type="short sequence motif" description="'KMSKS' region" evidence="10">
    <location>
        <begin position="651"/>
        <end position="655"/>
    </location>
</feature>
<dbReference type="InterPro" id="IPR009008">
    <property type="entry name" value="Val/Leu/Ile-tRNA-synth_edit"/>
</dbReference>
<accession>A0ABV4U9C3</accession>
<comment type="subcellular location">
    <subcellularLocation>
        <location evidence="10">Cytoplasm</location>
    </subcellularLocation>
</comment>
<evidence type="ECO:0000259" key="13">
    <source>
        <dbReference type="Pfam" id="PF08264"/>
    </source>
</evidence>
<proteinExistence type="inferred from homology"/>
<feature type="domain" description="Methionyl/Valyl/Leucyl/Isoleucyl-tRNA synthetase anticodon-binding" evidence="13">
    <location>
        <begin position="736"/>
        <end position="883"/>
    </location>
</feature>
<keyword evidence="7 10" id="KW-0030">Aminoacyl-tRNA synthetase</keyword>
<evidence type="ECO:0000256" key="9">
    <source>
        <dbReference type="ARBA" id="ARBA00048359"/>
    </source>
</evidence>
<reference evidence="14 15" key="1">
    <citation type="submission" date="2024-08" db="EMBL/GenBank/DDBJ databases">
        <title>Whole-genome sequencing of halo(alkali)philic microorganisms from hypersaline lakes.</title>
        <authorList>
            <person name="Sorokin D.Y."/>
            <person name="Merkel A.Y."/>
            <person name="Messina E."/>
            <person name="Yakimov M."/>
        </authorList>
    </citation>
    <scope>NUCLEOTIDE SEQUENCE [LARGE SCALE GENOMIC DNA]</scope>
    <source>
        <strain evidence="14 15">AB-hyl4</strain>
    </source>
</reference>
<feature type="short sequence motif" description="'HIGH' region" evidence="10">
    <location>
        <begin position="64"/>
        <end position="74"/>
    </location>
</feature>
<comment type="function">
    <text evidence="8 10">Catalyzes the attachment of isoleucine to tRNA(Ile). As IleRS can inadvertently accommodate and process structurally similar amino acids such as valine, to avoid such errors it has two additional distinct tRNA(Ile)-dependent editing activities. One activity is designated as 'pretransfer' editing and involves the hydrolysis of activated Val-AMP. The other activity is designated 'posttransfer' editing and involves deacylation of mischarged Val-tRNA(Ile).</text>
</comment>
<dbReference type="Gene3D" id="1.10.730.20">
    <property type="match status" value="1"/>
</dbReference>
<dbReference type="InterPro" id="IPR013155">
    <property type="entry name" value="M/V/L/I-tRNA-synth_anticd-bd"/>
</dbReference>
<evidence type="ECO:0000256" key="8">
    <source>
        <dbReference type="ARBA" id="ARBA00025217"/>
    </source>
</evidence>
<dbReference type="InterPro" id="IPR009080">
    <property type="entry name" value="tRNAsynth_Ia_anticodon-bd"/>
</dbReference>
<evidence type="ECO:0000313" key="15">
    <source>
        <dbReference type="Proteomes" id="UP001575105"/>
    </source>
</evidence>
<comment type="caution">
    <text evidence="14">The sequence shown here is derived from an EMBL/GenBank/DDBJ whole genome shotgun (WGS) entry which is preliminary data.</text>
</comment>
<gene>
    <name evidence="10 14" type="primary">ileS</name>
    <name evidence="14" type="ORF">ACERK3_14000</name>
</gene>
<dbReference type="Pfam" id="PF08264">
    <property type="entry name" value="Anticodon_1"/>
    <property type="match status" value="1"/>
</dbReference>
<evidence type="ECO:0000259" key="12">
    <source>
        <dbReference type="Pfam" id="PF00133"/>
    </source>
</evidence>
<protein>
    <recommendedName>
        <fullName evidence="10">Isoleucine--tRNA ligase</fullName>
        <ecNumber evidence="10">6.1.1.5</ecNumber>
    </recommendedName>
    <alternativeName>
        <fullName evidence="10">Isoleucyl-tRNA synthetase</fullName>
        <shortName evidence="10">IleRS</shortName>
    </alternativeName>
</protein>
<comment type="caution">
    <text evidence="10">Lacks conserved residue(s) required for the propagation of feature annotation.</text>
</comment>
<dbReference type="NCBIfam" id="TIGR00392">
    <property type="entry name" value="ileS"/>
    <property type="match status" value="1"/>
</dbReference>
<keyword evidence="3 10" id="KW-0436">Ligase</keyword>
<dbReference type="InterPro" id="IPR014729">
    <property type="entry name" value="Rossmann-like_a/b/a_fold"/>
</dbReference>
<dbReference type="RefSeq" id="WP_425346318.1">
    <property type="nucleotide sequence ID" value="NZ_JBGUBD010000008.1"/>
</dbReference>
<evidence type="ECO:0000256" key="3">
    <source>
        <dbReference type="ARBA" id="ARBA00022598"/>
    </source>
</evidence>
<dbReference type="InterPro" id="IPR002300">
    <property type="entry name" value="aa-tRNA-synth_Ia"/>
</dbReference>
<evidence type="ECO:0000256" key="6">
    <source>
        <dbReference type="ARBA" id="ARBA00022917"/>
    </source>
</evidence>
<comment type="catalytic activity">
    <reaction evidence="9 10">
        <text>tRNA(Ile) + L-isoleucine + ATP = L-isoleucyl-tRNA(Ile) + AMP + diphosphate</text>
        <dbReference type="Rhea" id="RHEA:11060"/>
        <dbReference type="Rhea" id="RHEA-COMP:9666"/>
        <dbReference type="Rhea" id="RHEA-COMP:9695"/>
        <dbReference type="ChEBI" id="CHEBI:30616"/>
        <dbReference type="ChEBI" id="CHEBI:33019"/>
        <dbReference type="ChEBI" id="CHEBI:58045"/>
        <dbReference type="ChEBI" id="CHEBI:78442"/>
        <dbReference type="ChEBI" id="CHEBI:78528"/>
        <dbReference type="ChEBI" id="CHEBI:456215"/>
        <dbReference type="EC" id="6.1.1.5"/>
    </reaction>
</comment>
<feature type="binding site" evidence="10">
    <location>
        <position position="654"/>
    </location>
    <ligand>
        <name>ATP</name>
        <dbReference type="ChEBI" id="CHEBI:30616"/>
    </ligand>
</feature>
<dbReference type="PANTHER" id="PTHR42765">
    <property type="entry name" value="SOLEUCYL-TRNA SYNTHETASE"/>
    <property type="match status" value="1"/>
</dbReference>
<dbReference type="EMBL" id="JBGUBD010000008">
    <property type="protein sequence ID" value="MFA9479399.1"/>
    <property type="molecule type" value="Genomic_DNA"/>
</dbReference>
<evidence type="ECO:0000256" key="5">
    <source>
        <dbReference type="ARBA" id="ARBA00022840"/>
    </source>
</evidence>
<dbReference type="PROSITE" id="PS00178">
    <property type="entry name" value="AA_TRNA_LIGASE_I"/>
    <property type="match status" value="1"/>
</dbReference>
<dbReference type="Gene3D" id="3.40.50.620">
    <property type="entry name" value="HUPs"/>
    <property type="match status" value="2"/>
</dbReference>
<comment type="subunit">
    <text evidence="10">Monomer.</text>
</comment>
<dbReference type="PRINTS" id="PR00984">
    <property type="entry name" value="TRNASYNTHILE"/>
</dbReference>
<feature type="domain" description="Aminoacyl-tRNA synthetase class Ia" evidence="12">
    <location>
        <begin position="35"/>
        <end position="689"/>
    </location>
</feature>
<keyword evidence="15" id="KW-1185">Reference proteome</keyword>
<feature type="binding site" evidence="10">
    <location>
        <position position="610"/>
    </location>
    <ligand>
        <name>L-isoleucyl-5'-AMP</name>
        <dbReference type="ChEBI" id="CHEBI:178002"/>
    </ligand>
</feature>
<dbReference type="PANTHER" id="PTHR42765:SF1">
    <property type="entry name" value="ISOLEUCINE--TRNA LIGASE, MITOCHONDRIAL"/>
    <property type="match status" value="1"/>
</dbReference>
<feature type="region of interest" description="Disordered" evidence="11">
    <location>
        <begin position="937"/>
        <end position="964"/>
    </location>
</feature>
<comment type="similarity">
    <text evidence="1 10">Belongs to the class-I aminoacyl-tRNA synthetase family. IleS type 1 subfamily.</text>
</comment>
<dbReference type="CDD" id="cd07960">
    <property type="entry name" value="Anticodon_Ia_Ile_BEm"/>
    <property type="match status" value="1"/>
</dbReference>
<keyword evidence="5 10" id="KW-0067">ATP-binding</keyword>
<dbReference type="Gene3D" id="1.10.10.830">
    <property type="entry name" value="Ile-tRNA synthetase CP2 domain-like"/>
    <property type="match status" value="1"/>
</dbReference>
<name>A0ABV4U9C3_9BACT</name>
<dbReference type="InterPro" id="IPR050081">
    <property type="entry name" value="Ile-tRNA_ligase"/>
</dbReference>
<evidence type="ECO:0000256" key="10">
    <source>
        <dbReference type="HAMAP-Rule" id="MF_02002"/>
    </source>
</evidence>
<evidence type="ECO:0000256" key="1">
    <source>
        <dbReference type="ARBA" id="ARBA00006887"/>
    </source>
</evidence>
<dbReference type="Gene3D" id="3.90.740.10">
    <property type="entry name" value="Valyl/Leucyl/Isoleucyl-tRNA synthetase, editing domain"/>
    <property type="match status" value="1"/>
</dbReference>
<dbReference type="InterPro" id="IPR002301">
    <property type="entry name" value="Ile-tRNA-ligase"/>
</dbReference>
<dbReference type="Proteomes" id="UP001575105">
    <property type="component" value="Unassembled WGS sequence"/>
</dbReference>
<dbReference type="HAMAP" id="MF_02002">
    <property type="entry name" value="Ile_tRNA_synth_type1"/>
    <property type="match status" value="1"/>
</dbReference>
<dbReference type="Pfam" id="PF00133">
    <property type="entry name" value="tRNA-synt_1"/>
    <property type="match status" value="1"/>
</dbReference>
<organism evidence="14 15">
    <name type="scientific">Natronomicrosphaera hydrolytica</name>
    <dbReference type="NCBI Taxonomy" id="3242702"/>
    <lineage>
        <taxon>Bacteria</taxon>
        <taxon>Pseudomonadati</taxon>
        <taxon>Planctomycetota</taxon>
        <taxon>Phycisphaerae</taxon>
        <taxon>Phycisphaerales</taxon>
        <taxon>Phycisphaeraceae</taxon>
        <taxon>Natronomicrosphaera</taxon>
    </lineage>
</organism>
<sequence length="964" mass="109288">MSQQADNRTYKKTLNLPKTGFSMKANLVQNEPASLKRWEEAELYRTLRDKPHPLGRFVFHDGPPYANGSIHLGHLLNKVMKDFVVRSRTMAGFDCPYVPGWDCHGLPIEHKVVQDLGEKAREMAPMQIRQRCKQYAEKFVKLQAKQMQRLLTLANYEQPYLTMNTAYEAGVLEAFADLVSRGVVYRGLKPVHWSIDNQTALAEAELEYEDREDTSVFVMFEADHDSWQENHLPVPTDVLPADRIHLMIWTTTPWTLPANLAVAVNERFEYGLYNVTFNGKLQSVVVATSLAEKVLGQVVGAENVDEPIATFTGDLMLGLEYRHPFAQDEHVRRVVGAEYVTLEDGTGMVHTAPGHGVEDYQTGLREKLPIYCPVLPDGTFDDTAPSWLRGQRVWEANETVVEHLRESGHLFHDHKFRHSYPHDWRGKTPVIFRATEQWFIAVDKAFAVHEKAGNGKNDTQTSLRERALNVTANEVEFMPAWGRNRMRGMLESRPDWCVSRQRAWGLPIPAFYNADGEVLLTAASVRAVAEVIRQKGSDAWFQLEANELLATYHPDIDPDAPAWAKSEIRNPKSEIRKGHDIFDVWFESGTSWHAVLRQRHLGYPADLYLEGSDQHRGWFQSSLLPSLGATGHSPFRTVLTHGFMVDKDGKKMSKSLGNTLEVEELLKTYGADVCRWWVSSLNTDNDIKVDESFFKLAGEEYRKVRNTIRFLLSNLSDFDPKTDARPMTDADATSIDAWALEELAKLVTSVRDSYEGYQFRRVHERLFHFCNDTLSAVYLTAVKDRLYCDKPDAPRRRRTQTALHQIADGIVRLLAPLMPHTADEAWHALHGDDAESVHLAKLPEPRPVVVNSNWPKVIEARDGWLRAMENARQRMDIDNPLDLGLAIGVSEQAESFAKVFAPADLADLCGVSRVELREDTAGVEVLDLRSEPRCERSWKRDGSVKQRSDGGMLSDRDAEAVGVA</sequence>
<evidence type="ECO:0000313" key="14">
    <source>
        <dbReference type="EMBL" id="MFA9479399.1"/>
    </source>
</evidence>
<keyword evidence="2 10" id="KW-0963">Cytoplasm</keyword>